<protein>
    <submittedName>
        <fullName evidence="2">Uncharacterized protein</fullName>
    </submittedName>
</protein>
<keyword evidence="1" id="KW-1133">Transmembrane helix</keyword>
<name>A0A5N6TEQ8_ASPAV</name>
<keyword evidence="3" id="KW-1185">Reference proteome</keyword>
<organism evidence="2 3">
    <name type="scientific">Aspergillus avenaceus</name>
    <dbReference type="NCBI Taxonomy" id="36643"/>
    <lineage>
        <taxon>Eukaryota</taxon>
        <taxon>Fungi</taxon>
        <taxon>Dikarya</taxon>
        <taxon>Ascomycota</taxon>
        <taxon>Pezizomycotina</taxon>
        <taxon>Eurotiomycetes</taxon>
        <taxon>Eurotiomycetidae</taxon>
        <taxon>Eurotiales</taxon>
        <taxon>Aspergillaceae</taxon>
        <taxon>Aspergillus</taxon>
        <taxon>Aspergillus subgen. Circumdati</taxon>
    </lineage>
</organism>
<feature type="transmembrane region" description="Helical" evidence="1">
    <location>
        <begin position="12"/>
        <end position="33"/>
    </location>
</feature>
<dbReference type="AlphaFoldDB" id="A0A5N6TEQ8"/>
<sequence>MTSFSVGFAPPAINLLTRMFFSAVLGFFSAAVVPPNSRHVLGWRTMLISRVTA</sequence>
<gene>
    <name evidence="2" type="ORF">BDV25DRAFT_165982</name>
</gene>
<dbReference type="Proteomes" id="UP000325780">
    <property type="component" value="Unassembled WGS sequence"/>
</dbReference>
<accession>A0A5N6TEQ8</accession>
<keyword evidence="1" id="KW-0812">Transmembrane</keyword>
<proteinExistence type="predicted"/>
<evidence type="ECO:0000313" key="3">
    <source>
        <dbReference type="Proteomes" id="UP000325780"/>
    </source>
</evidence>
<evidence type="ECO:0000256" key="1">
    <source>
        <dbReference type="SAM" id="Phobius"/>
    </source>
</evidence>
<evidence type="ECO:0000313" key="2">
    <source>
        <dbReference type="EMBL" id="KAE8144822.1"/>
    </source>
</evidence>
<keyword evidence="1" id="KW-0472">Membrane</keyword>
<reference evidence="2 3" key="1">
    <citation type="submission" date="2019-04" db="EMBL/GenBank/DDBJ databases">
        <title>Friends and foes A comparative genomics study of 23 Aspergillus species from section Flavi.</title>
        <authorList>
            <consortium name="DOE Joint Genome Institute"/>
            <person name="Kjaerbolling I."/>
            <person name="Vesth T."/>
            <person name="Frisvad J.C."/>
            <person name="Nybo J.L."/>
            <person name="Theobald S."/>
            <person name="Kildgaard S."/>
            <person name="Isbrandt T."/>
            <person name="Kuo A."/>
            <person name="Sato A."/>
            <person name="Lyhne E.K."/>
            <person name="Kogle M.E."/>
            <person name="Wiebenga A."/>
            <person name="Kun R.S."/>
            <person name="Lubbers R.J."/>
            <person name="Makela M.R."/>
            <person name="Barry K."/>
            <person name="Chovatia M."/>
            <person name="Clum A."/>
            <person name="Daum C."/>
            <person name="Haridas S."/>
            <person name="He G."/>
            <person name="LaButti K."/>
            <person name="Lipzen A."/>
            <person name="Mondo S."/>
            <person name="Riley R."/>
            <person name="Salamov A."/>
            <person name="Simmons B.A."/>
            <person name="Magnuson J.K."/>
            <person name="Henrissat B."/>
            <person name="Mortensen U.H."/>
            <person name="Larsen T.O."/>
            <person name="Devries R.P."/>
            <person name="Grigoriev I.V."/>
            <person name="Machida M."/>
            <person name="Baker S.E."/>
            <person name="Andersen M.R."/>
        </authorList>
    </citation>
    <scope>NUCLEOTIDE SEQUENCE [LARGE SCALE GENOMIC DNA]</scope>
    <source>
        <strain evidence="2 3">IBT 18842</strain>
    </source>
</reference>
<dbReference type="EMBL" id="ML742429">
    <property type="protein sequence ID" value="KAE8144822.1"/>
    <property type="molecule type" value="Genomic_DNA"/>
</dbReference>